<keyword evidence="2" id="KW-1185">Reference proteome</keyword>
<organism evidence="1 2">
    <name type="scientific">Nonomuraea rosea</name>
    <dbReference type="NCBI Taxonomy" id="638574"/>
    <lineage>
        <taxon>Bacteria</taxon>
        <taxon>Bacillati</taxon>
        <taxon>Actinomycetota</taxon>
        <taxon>Actinomycetes</taxon>
        <taxon>Streptosporangiales</taxon>
        <taxon>Streptosporangiaceae</taxon>
        <taxon>Nonomuraea</taxon>
    </lineage>
</organism>
<gene>
    <name evidence="1" type="ORF">GCM10022419_109060</name>
</gene>
<dbReference type="Proteomes" id="UP001500630">
    <property type="component" value="Unassembled WGS sequence"/>
</dbReference>
<comment type="caution">
    <text evidence="1">The sequence shown here is derived from an EMBL/GenBank/DDBJ whole genome shotgun (WGS) entry which is preliminary data.</text>
</comment>
<name>A0ABP6ZHI1_9ACTN</name>
<reference evidence="2" key="1">
    <citation type="journal article" date="2019" name="Int. J. Syst. Evol. Microbiol.">
        <title>The Global Catalogue of Microorganisms (GCM) 10K type strain sequencing project: providing services to taxonomists for standard genome sequencing and annotation.</title>
        <authorList>
            <consortium name="The Broad Institute Genomics Platform"/>
            <consortium name="The Broad Institute Genome Sequencing Center for Infectious Disease"/>
            <person name="Wu L."/>
            <person name="Ma J."/>
        </authorList>
    </citation>
    <scope>NUCLEOTIDE SEQUENCE [LARGE SCALE GENOMIC DNA]</scope>
    <source>
        <strain evidence="2">JCM 17326</strain>
    </source>
</reference>
<evidence type="ECO:0000313" key="1">
    <source>
        <dbReference type="EMBL" id="GAA3606366.1"/>
    </source>
</evidence>
<evidence type="ECO:0000313" key="2">
    <source>
        <dbReference type="Proteomes" id="UP001500630"/>
    </source>
</evidence>
<protein>
    <submittedName>
        <fullName evidence="1">Uncharacterized protein</fullName>
    </submittedName>
</protein>
<sequence>MDLRTIATFLDKCPCGPGWFRPRADPFLARLDNAWPHRWKEQVKMQRSITGEGRAAFATHCAALRKMVEGV</sequence>
<accession>A0ABP6ZHI1</accession>
<proteinExistence type="predicted"/>
<dbReference type="EMBL" id="BAABDQ010000041">
    <property type="protein sequence ID" value="GAA3606366.1"/>
    <property type="molecule type" value="Genomic_DNA"/>
</dbReference>